<name>A0A937F791_9BACT</name>
<reference evidence="1" key="1">
    <citation type="submission" date="2021-01" db="EMBL/GenBank/DDBJ databases">
        <title>Fulvivirga kasyanovii gen. nov., sp nov., a novel member of the phylum Bacteroidetes isolated from seawater in a mussel farm.</title>
        <authorList>
            <person name="Zhao L.-H."/>
            <person name="Wang Z.-J."/>
        </authorList>
    </citation>
    <scope>NUCLEOTIDE SEQUENCE</scope>
    <source>
        <strain evidence="1">2943</strain>
    </source>
</reference>
<dbReference type="EMBL" id="JAESIY010000006">
    <property type="protein sequence ID" value="MBL3657035.1"/>
    <property type="molecule type" value="Genomic_DNA"/>
</dbReference>
<dbReference type="PANTHER" id="PTHR32332:SF20">
    <property type="entry name" value="2-NITROPROPANE DIOXYGENASE-LIKE PROTEIN"/>
    <property type="match status" value="1"/>
</dbReference>
<organism evidence="1 2">
    <name type="scientific">Fulvivirga sediminis</name>
    <dbReference type="NCBI Taxonomy" id="2803949"/>
    <lineage>
        <taxon>Bacteria</taxon>
        <taxon>Pseudomonadati</taxon>
        <taxon>Bacteroidota</taxon>
        <taxon>Cytophagia</taxon>
        <taxon>Cytophagales</taxon>
        <taxon>Fulvivirgaceae</taxon>
        <taxon>Fulvivirga</taxon>
    </lineage>
</organism>
<sequence length="150" mass="16793">MGKGEQLQEILELGACGISMGSIFIASEEAGVSDAYKRAVVKYGKDDIVMTDKLSGTPCTVINTPYVEEIGTQQNWLERLFNRNKKLKKYVKMLTFYKGMKSLEKAAFGATYKTVWCAGPSIEHVTQIRPVREIVALFIKAYEDKKKGVN</sequence>
<dbReference type="Pfam" id="PF03060">
    <property type="entry name" value="NMO"/>
    <property type="match status" value="1"/>
</dbReference>
<gene>
    <name evidence="1" type="ORF">JL102_12885</name>
</gene>
<accession>A0A937F791</accession>
<dbReference type="InterPro" id="IPR013785">
    <property type="entry name" value="Aldolase_TIM"/>
</dbReference>
<proteinExistence type="predicted"/>
<keyword evidence="1" id="KW-0503">Monooxygenase</keyword>
<dbReference type="AlphaFoldDB" id="A0A937F791"/>
<protein>
    <submittedName>
        <fullName evidence="1">Nitronate monooxygenase</fullName>
    </submittedName>
</protein>
<dbReference type="PANTHER" id="PTHR32332">
    <property type="entry name" value="2-NITROPROPANE DIOXYGENASE"/>
    <property type="match status" value="1"/>
</dbReference>
<evidence type="ECO:0000313" key="2">
    <source>
        <dbReference type="Proteomes" id="UP000659388"/>
    </source>
</evidence>
<dbReference type="Gene3D" id="3.20.20.70">
    <property type="entry name" value="Aldolase class I"/>
    <property type="match status" value="1"/>
</dbReference>
<evidence type="ECO:0000313" key="1">
    <source>
        <dbReference type="EMBL" id="MBL3657035.1"/>
    </source>
</evidence>
<comment type="caution">
    <text evidence="1">The sequence shown here is derived from an EMBL/GenBank/DDBJ whole genome shotgun (WGS) entry which is preliminary data.</text>
</comment>
<keyword evidence="1" id="KW-0560">Oxidoreductase</keyword>
<dbReference type="Proteomes" id="UP000659388">
    <property type="component" value="Unassembled WGS sequence"/>
</dbReference>
<dbReference type="SUPFAM" id="SSF51412">
    <property type="entry name" value="Inosine monophosphate dehydrogenase (IMPDH)"/>
    <property type="match status" value="1"/>
</dbReference>
<keyword evidence="2" id="KW-1185">Reference proteome</keyword>
<dbReference type="GO" id="GO:0004497">
    <property type="term" value="F:monooxygenase activity"/>
    <property type="evidence" value="ECO:0007669"/>
    <property type="project" value="UniProtKB-KW"/>
</dbReference>